<evidence type="ECO:0000256" key="4">
    <source>
        <dbReference type="ARBA" id="ARBA00023187"/>
    </source>
</evidence>
<comment type="subcellular location">
    <subcellularLocation>
        <location evidence="1">Nucleus</location>
    </subcellularLocation>
</comment>
<gene>
    <name evidence="8" type="ORF">LEMA_P064840.1</name>
</gene>
<dbReference type="Proteomes" id="UP000002668">
    <property type="component" value="Genome"/>
</dbReference>
<keyword evidence="5" id="KW-0539">Nucleus</keyword>
<dbReference type="GO" id="GO:0000395">
    <property type="term" value="P:mRNA 5'-splice site recognition"/>
    <property type="evidence" value="ECO:0007669"/>
    <property type="project" value="TreeGrafter"/>
</dbReference>
<evidence type="ECO:0000313" key="9">
    <source>
        <dbReference type="Proteomes" id="UP000002668"/>
    </source>
</evidence>
<accession>E4ZGD8</accession>
<dbReference type="Pfam" id="PF23240">
    <property type="entry name" value="HAT_PRP39_N"/>
    <property type="match status" value="1"/>
</dbReference>
<evidence type="ECO:0000256" key="1">
    <source>
        <dbReference type="ARBA" id="ARBA00004123"/>
    </source>
</evidence>
<name>E4ZGD8_LEPMJ</name>
<keyword evidence="2" id="KW-0507">mRNA processing</keyword>
<dbReference type="GO" id="GO:0071004">
    <property type="term" value="C:U2-type prespliceosome"/>
    <property type="evidence" value="ECO:0007669"/>
    <property type="project" value="TreeGrafter"/>
</dbReference>
<evidence type="ECO:0000313" key="8">
    <source>
        <dbReference type="EMBL" id="CBX90358.1"/>
    </source>
</evidence>
<dbReference type="EMBL" id="FP929064">
    <property type="protein sequence ID" value="CBX90358.1"/>
    <property type="molecule type" value="Genomic_DNA"/>
</dbReference>
<proteinExistence type="inferred from homology"/>
<dbReference type="VEuPathDB" id="FungiDB:LEMA_P064840.1"/>
<evidence type="ECO:0000256" key="5">
    <source>
        <dbReference type="ARBA" id="ARBA00023242"/>
    </source>
</evidence>
<dbReference type="SUPFAM" id="SSF48452">
    <property type="entry name" value="TPR-like"/>
    <property type="match status" value="1"/>
</dbReference>
<feature type="region of interest" description="Disordered" evidence="7">
    <location>
        <begin position="285"/>
        <end position="307"/>
    </location>
</feature>
<dbReference type="AlphaFoldDB" id="E4ZGD8"/>
<feature type="region of interest" description="Disordered" evidence="7">
    <location>
        <begin position="336"/>
        <end position="373"/>
    </location>
</feature>
<comment type="similarity">
    <text evidence="6">Belongs to the PRP39 family.</text>
</comment>
<dbReference type="InterPro" id="IPR059164">
    <property type="entry name" value="HAT_PRP39_C"/>
</dbReference>
<dbReference type="eggNOG" id="KOG1258">
    <property type="taxonomic scope" value="Eukaryota"/>
</dbReference>
<evidence type="ECO:0000256" key="2">
    <source>
        <dbReference type="ARBA" id="ARBA00022664"/>
    </source>
</evidence>
<evidence type="ECO:0000256" key="6">
    <source>
        <dbReference type="ARBA" id="ARBA00038019"/>
    </source>
</evidence>
<dbReference type="GO" id="GO:0000243">
    <property type="term" value="C:commitment complex"/>
    <property type="evidence" value="ECO:0007669"/>
    <property type="project" value="TreeGrafter"/>
</dbReference>
<dbReference type="STRING" id="985895.E4ZGD8"/>
<dbReference type="GO" id="GO:0030627">
    <property type="term" value="F:pre-mRNA 5'-splice site binding"/>
    <property type="evidence" value="ECO:0007669"/>
    <property type="project" value="TreeGrafter"/>
</dbReference>
<keyword evidence="4" id="KW-0508">mRNA splicing</keyword>
<evidence type="ECO:0000256" key="7">
    <source>
        <dbReference type="SAM" id="MobiDB-lite"/>
    </source>
</evidence>
<dbReference type="Gene3D" id="1.25.40.10">
    <property type="entry name" value="Tetratricopeptide repeat domain"/>
    <property type="match status" value="2"/>
</dbReference>
<dbReference type="Pfam" id="PF23241">
    <property type="entry name" value="HAT_PRP39_C"/>
    <property type="match status" value="1"/>
</dbReference>
<keyword evidence="3" id="KW-0677">Repeat</keyword>
<dbReference type="GO" id="GO:0005685">
    <property type="term" value="C:U1 snRNP"/>
    <property type="evidence" value="ECO:0007669"/>
    <property type="project" value="TreeGrafter"/>
</dbReference>
<dbReference type="InterPro" id="IPR011990">
    <property type="entry name" value="TPR-like_helical_dom_sf"/>
</dbReference>
<dbReference type="FunFam" id="1.25.40.10:FF:000451">
    <property type="entry name" value="mRNA splicing protein (Prp39), putative"/>
    <property type="match status" value="1"/>
</dbReference>
<dbReference type="PANTHER" id="PTHR17204">
    <property type="entry name" value="PRE-MRNA PROCESSING PROTEIN PRP39-RELATED"/>
    <property type="match status" value="1"/>
</dbReference>
<dbReference type="SMART" id="SM00386">
    <property type="entry name" value="HAT"/>
    <property type="match status" value="8"/>
</dbReference>
<sequence>MASSSATTVPFTTVDTTAHLPAKDEVESPSKSSTNALARYEYEAGHANATEGTKILMVEWEDDATTRGVRGDWHISWDGSTRVLPANDQPANDVHRMYFLLPPLVPVPTSVTLTLRPQDASIAPVVWHTNPLPALFPPELGASARAAGKKGVLHTIWAKKRLQVLQKEIEAESRNNVEGIGLEIIMQEKSWIETTFGVSNKPTGLSLNLTEPMLTPMTSGPASPRSPGGGRLMDKLAGLRLGTSDKDLTPGGANVPFSNPLSPESSDIAVSSFAIFKGENASCLAAKPPQQPQRITTAPPRKIAAQVPPPAVVAQQSSAMMGSLNMASLNALSGPAPVFESRAEPSSTQDDDDDNDDGLFALPISPRSPEVGKSPFSFAANETASAMKGESAAIDYELIHGRRMEMETETETKKLANQNVLPRLWNPRHELPVRSFLIAQVLYNLRPTRSSSTTSTLAAQLLSLLDITTIRRSLTPTSNARDKMLATGRGSIAQITYTGDEAAADIKKLLDAVVENEDDFERWEALVSRATELEGGVTRNSSPSAIELVRNVYDCFLTKFPLFFGYWKKYADLEFSIGGTETAEMVYERGVSCVSPSVDLWANYCTFKMDTSHDNDIIRDLFERGAHFVGLDFQSHPFWDKYIEFEERIQEPANVTKLCCRVLQLPIHQFHRYFEKFVVLLGTRPVEELADAELLESFQSAVQRENQGQPEKPALEVERQLRQKIHEHYYVFCTANQQDITNRWHYEQAIKRAYFHVTELEEVELENWRKYLDFEEKQGNFERTSFLYERCLVACALYDEFWLRYARWMFSQGKEENTRIIYMRASCIFVPISAPTIRLNWARFEEKLGRTSVARDIYLAMLEQAPDHTETYISLANLVRRSEGNDAAVRLLDEYIERCNTQIGGVLAAEQARILWQCKGAVDEARDVFDGKHERFVDSRDFWVKYFQFEIGQPSADEAEAQARVKKVYESMRTKGRFAPAVSKELSQIYMAYLLDRGGSKAAEEYMQLDRQVNGSMHATAQRPTLFFVHFAALVGSTHALIPPLSTPFSLPLSLSPDEILDSRDHSPT</sequence>
<dbReference type="HOGENOM" id="CLU_287854_0_0_1"/>
<evidence type="ECO:0000256" key="3">
    <source>
        <dbReference type="ARBA" id="ARBA00022737"/>
    </source>
</evidence>
<keyword evidence="9" id="KW-1185">Reference proteome</keyword>
<dbReference type="InParanoid" id="E4ZGD8"/>
<dbReference type="OrthoDB" id="10265668at2759"/>
<organism evidence="8 9">
    <name type="scientific">Leptosphaeria maculans (strain JN3 / isolate v23.1.3 / race Av1-4-5-6-7-8)</name>
    <name type="common">Blackleg fungus</name>
    <name type="synonym">Phoma lingam</name>
    <dbReference type="NCBI Taxonomy" id="985895"/>
    <lineage>
        <taxon>Eukaryota</taxon>
        <taxon>Fungi</taxon>
        <taxon>Dikarya</taxon>
        <taxon>Ascomycota</taxon>
        <taxon>Pezizomycotina</taxon>
        <taxon>Dothideomycetes</taxon>
        <taxon>Pleosporomycetidae</taxon>
        <taxon>Pleosporales</taxon>
        <taxon>Pleosporineae</taxon>
        <taxon>Leptosphaeriaceae</taxon>
        <taxon>Plenodomus</taxon>
        <taxon>Plenodomus lingam/Leptosphaeria maculans species complex</taxon>
    </lineage>
</organism>
<reference evidence="9" key="1">
    <citation type="journal article" date="2011" name="Nat. Commun.">
        <title>Effector diversification within compartments of the Leptosphaeria maculans genome affected by Repeat-Induced Point mutations.</title>
        <authorList>
            <person name="Rouxel T."/>
            <person name="Grandaubert J."/>
            <person name="Hane J.K."/>
            <person name="Hoede C."/>
            <person name="van de Wouw A.P."/>
            <person name="Couloux A."/>
            <person name="Dominguez V."/>
            <person name="Anthouard V."/>
            <person name="Bally P."/>
            <person name="Bourras S."/>
            <person name="Cozijnsen A.J."/>
            <person name="Ciuffetti L.M."/>
            <person name="Degrave A."/>
            <person name="Dilmaghani A."/>
            <person name="Duret L."/>
            <person name="Fudal I."/>
            <person name="Goodwin S.B."/>
            <person name="Gout L."/>
            <person name="Glaser N."/>
            <person name="Linglin J."/>
            <person name="Kema G.H.J."/>
            <person name="Lapalu N."/>
            <person name="Lawrence C.B."/>
            <person name="May K."/>
            <person name="Meyer M."/>
            <person name="Ollivier B."/>
            <person name="Poulain J."/>
            <person name="Schoch C.L."/>
            <person name="Simon A."/>
            <person name="Spatafora J.W."/>
            <person name="Stachowiak A."/>
            <person name="Turgeon B.G."/>
            <person name="Tyler B.M."/>
            <person name="Vincent D."/>
            <person name="Weissenbach J."/>
            <person name="Amselem J."/>
            <person name="Quesneville H."/>
            <person name="Oliver R.P."/>
            <person name="Wincker P."/>
            <person name="Balesdent M.-H."/>
            <person name="Howlett B.J."/>
        </authorList>
    </citation>
    <scope>NUCLEOTIDE SEQUENCE [LARGE SCALE GENOMIC DNA]</scope>
    <source>
        <strain evidence="9">JN3 / isolate v23.1.3 / race Av1-4-5-6-7-8</strain>
    </source>
</reference>
<dbReference type="InterPro" id="IPR003107">
    <property type="entry name" value="HAT"/>
</dbReference>
<dbReference type="FunFam" id="1.25.40.10:FF:000064">
    <property type="entry name" value="Putative pre-mrna-processing factor 39"/>
    <property type="match status" value="1"/>
</dbReference>
<protein>
    <submittedName>
        <fullName evidence="8">Uncharacterized protein</fullName>
    </submittedName>
</protein>
<dbReference type="PANTHER" id="PTHR17204:SF5">
    <property type="entry name" value="PRE-MRNA-PROCESSING FACTOR 39"/>
    <property type="match status" value="1"/>
</dbReference>